<dbReference type="EMBL" id="UYSL01021264">
    <property type="protein sequence ID" value="VDL77757.1"/>
    <property type="molecule type" value="Genomic_DNA"/>
</dbReference>
<evidence type="ECO:0000313" key="10">
    <source>
        <dbReference type="EMBL" id="VDL77757.1"/>
    </source>
</evidence>
<dbReference type="PANTHER" id="PTHR21351:SF0">
    <property type="entry name" value="BARDET-BIEDL SYNDROME 5 PROTEIN"/>
    <property type="match status" value="1"/>
</dbReference>
<keyword evidence="6" id="KW-0206">Cytoskeleton</keyword>
<feature type="region of interest" description="Disordered" evidence="8">
    <location>
        <begin position="1042"/>
        <end position="1071"/>
    </location>
</feature>
<evidence type="ECO:0000256" key="7">
    <source>
        <dbReference type="ARBA" id="ARBA00023273"/>
    </source>
</evidence>
<dbReference type="PANTHER" id="PTHR21351">
    <property type="entry name" value="BARDET-BIEDL SYNDROME PROTEIN 5"/>
    <property type="match status" value="1"/>
</dbReference>
<keyword evidence="4" id="KW-0963">Cytoplasm</keyword>
<accession>A0A0N4YCA8</accession>
<proteinExistence type="inferred from homology"/>
<comment type="similarity">
    <text evidence="3">Belongs to the BBS5 family.</text>
</comment>
<dbReference type="InterPro" id="IPR014003">
    <property type="entry name" value="BBS5_PH"/>
</dbReference>
<dbReference type="Pfam" id="PF07289">
    <property type="entry name" value="BBL5"/>
    <property type="match status" value="1"/>
</dbReference>
<dbReference type="GO" id="GO:0060271">
    <property type="term" value="P:cilium assembly"/>
    <property type="evidence" value="ECO:0007669"/>
    <property type="project" value="TreeGrafter"/>
</dbReference>
<evidence type="ECO:0000256" key="2">
    <source>
        <dbReference type="ARBA" id="ARBA00004245"/>
    </source>
</evidence>
<evidence type="ECO:0000313" key="11">
    <source>
        <dbReference type="Proteomes" id="UP000271162"/>
    </source>
</evidence>
<dbReference type="GO" id="GO:0036064">
    <property type="term" value="C:ciliary basal body"/>
    <property type="evidence" value="ECO:0007669"/>
    <property type="project" value="TreeGrafter"/>
</dbReference>
<keyword evidence="7" id="KW-0966">Cell projection</keyword>
<organism evidence="12">
    <name type="scientific">Nippostrongylus brasiliensis</name>
    <name type="common">Rat hookworm</name>
    <dbReference type="NCBI Taxonomy" id="27835"/>
    <lineage>
        <taxon>Eukaryota</taxon>
        <taxon>Metazoa</taxon>
        <taxon>Ecdysozoa</taxon>
        <taxon>Nematoda</taxon>
        <taxon>Chromadorea</taxon>
        <taxon>Rhabditida</taxon>
        <taxon>Rhabditina</taxon>
        <taxon>Rhabditomorpha</taxon>
        <taxon>Strongyloidea</taxon>
        <taxon>Heligmosomidae</taxon>
        <taxon>Nippostrongylus</taxon>
    </lineage>
</organism>
<comment type="subcellular location">
    <subcellularLocation>
        <location evidence="1">Cell projection</location>
        <location evidence="1">Cilium</location>
    </subcellularLocation>
    <subcellularLocation>
        <location evidence="2">Cytoplasm</location>
        <location evidence="2">Cytoskeleton</location>
    </subcellularLocation>
</comment>
<evidence type="ECO:0000259" key="9">
    <source>
        <dbReference type="SMART" id="SM00683"/>
    </source>
</evidence>
<feature type="domain" description="BBSome complex member BBS5 PH" evidence="9">
    <location>
        <begin position="933"/>
        <end position="987"/>
    </location>
</feature>
<dbReference type="AlphaFoldDB" id="A0A0N4YCA8"/>
<reference evidence="12" key="1">
    <citation type="submission" date="2017-02" db="UniProtKB">
        <authorList>
            <consortium name="WormBaseParasite"/>
        </authorList>
    </citation>
    <scope>IDENTIFICATION</scope>
</reference>
<evidence type="ECO:0000256" key="1">
    <source>
        <dbReference type="ARBA" id="ARBA00004138"/>
    </source>
</evidence>
<dbReference type="Proteomes" id="UP000271162">
    <property type="component" value="Unassembled WGS sequence"/>
</dbReference>
<reference evidence="10 11" key="2">
    <citation type="submission" date="2018-11" db="EMBL/GenBank/DDBJ databases">
        <authorList>
            <consortium name="Pathogen Informatics"/>
        </authorList>
    </citation>
    <scope>NUCLEOTIDE SEQUENCE [LARGE SCALE GENOMIC DNA]</scope>
</reference>
<evidence type="ECO:0000256" key="8">
    <source>
        <dbReference type="SAM" id="MobiDB-lite"/>
    </source>
</evidence>
<evidence type="ECO:0000256" key="5">
    <source>
        <dbReference type="ARBA" id="ARBA00023069"/>
    </source>
</evidence>
<feature type="domain" description="BBSome complex member BBS5 PH" evidence="9">
    <location>
        <begin position="798"/>
        <end position="852"/>
    </location>
</feature>
<evidence type="ECO:0000256" key="4">
    <source>
        <dbReference type="ARBA" id="ARBA00022490"/>
    </source>
</evidence>
<dbReference type="STRING" id="27835.A0A0N4YCA8"/>
<dbReference type="InterPro" id="IPR006606">
    <property type="entry name" value="BBL5"/>
</dbReference>
<keyword evidence="5" id="KW-0969">Cilium</keyword>
<evidence type="ECO:0000313" key="12">
    <source>
        <dbReference type="WBParaSite" id="NBR_0001416701-mRNA-1"/>
    </source>
</evidence>
<dbReference type="GO" id="GO:0032266">
    <property type="term" value="F:phosphatidylinositol-3-phosphate binding"/>
    <property type="evidence" value="ECO:0007669"/>
    <property type="project" value="TreeGrafter"/>
</dbReference>
<evidence type="ECO:0000256" key="3">
    <source>
        <dbReference type="ARBA" id="ARBA00005822"/>
    </source>
</evidence>
<sequence>MEEDNAFDVFKWIVSVSDSKKAMVAVTFHGQTYNAELVLYGNLLSCAPSGDAMVPILFVIEGASVQRLELEDSPFACMLVFADPNDTLILRFDTEKARESWMIKLATCSHQMAKAQLDEMAYKFYTMSAKEGYDVDSTSANISSFYLTNPFKALHNFAISQQNNLPSRRVAFEEIMSESKLSIVLPLELSKLYKKWIIEFSSVLELRQRQWPSFAINSLHDMLREIRANAETLEQCVEFLENYSGSSFRKSTEKHRVAFAPVPTNLHHHQSTIDNRVTRVVLSCGTASALPLRFQHGGLCRIASLLEIERVYHDFPFWSKRQFLSELKKYVGQLSHRVDTEWTSGSVEVRSKLCSDLSSAIKSIFGRLKDIVAGITNVETYADMLVDEENRRLALGQNVDRRVPDGLQNQIDTIDAMVTSLTTKVAVMDNVADEQSRNEIYEKTVRDAICSSLDMLLTLADSVMEAQLFGLVMETQKSSHLYMHIQIRSDFVLSQAITIAATAVLNAVYSGWPVVDGFAKDLLLTICSFLSAYGDEKGMAEDAWEAWRQLEARAVFTLVRAPSQVSRTCIPLVSGHRTGINVSIPLPQDTYDNLPTELRSRSSIVVRPAFFNVGSFGGIVLETAINQEGAERVLTYSNRFGAGQDAREAAMELVNVVASEPSRKNLAIFEWAMAACELLRGQAVICCKSGKDRTGMAVTMEQGRVFRETCGLNASQLQEVIASLRRDGARRENCRKNVGKAVYSFSPFQMHFLPKIAGRNSLPPNRMSGEKVNGDELWQDKEIRFDVDHRMLRLVPGEVQIDRVDMVEDTKGNNGDRGVMRITNLRIIWYASSMPRINLSIGYSNITGLQSREVASKVRGTEVEALYVMARAPNSSTKFEFIFTAMTSGMHSKMFNTVNSVHRAYETTKLYRELKMRGAIVDDSANLKLLPLEQLVEKVTGVWNLSTDQGTLGCFVITNIRLVWFASTNSLYNVSVPYLQLFCCRIRESKFGLALVIETTTQSGEYVLGFRIDPSERLQQVCAAIQALHRASNLRPIFGVTFHKDKPPSPRENSVEQGNEQDEEGDGSEQKQLRTDAFAAYFSDGATASEERRPPVFSDELGLAVEQLKPGFTITDLWNIYVD</sequence>
<dbReference type="OMA" id="RRIDMEW"/>
<dbReference type="SMART" id="SM00683">
    <property type="entry name" value="DM16"/>
    <property type="match status" value="2"/>
</dbReference>
<gene>
    <name evidence="10" type="ORF">NBR_LOCUS14168</name>
</gene>
<dbReference type="WBParaSite" id="NBR_0001416701-mRNA-1">
    <property type="protein sequence ID" value="NBR_0001416701-mRNA-1"/>
    <property type="gene ID" value="NBR_0001416701"/>
</dbReference>
<dbReference type="GO" id="GO:0034464">
    <property type="term" value="C:BBSome"/>
    <property type="evidence" value="ECO:0007669"/>
    <property type="project" value="InterPro"/>
</dbReference>
<protein>
    <submittedName>
        <fullName evidence="12">PH domain-containing protein</fullName>
    </submittedName>
</protein>
<evidence type="ECO:0000256" key="6">
    <source>
        <dbReference type="ARBA" id="ARBA00023212"/>
    </source>
</evidence>
<name>A0A0N4YCA8_NIPBR</name>
<keyword evidence="11" id="KW-1185">Reference proteome</keyword>
<dbReference type="SUPFAM" id="SSF50729">
    <property type="entry name" value="PH domain-like"/>
    <property type="match status" value="1"/>
</dbReference>